<organism evidence="1 2">
    <name type="scientific">Flavobacterium rivulicola</name>
    <dbReference type="NCBI Taxonomy" id="2732161"/>
    <lineage>
        <taxon>Bacteria</taxon>
        <taxon>Pseudomonadati</taxon>
        <taxon>Bacteroidota</taxon>
        <taxon>Flavobacteriia</taxon>
        <taxon>Flavobacteriales</taxon>
        <taxon>Flavobacteriaceae</taxon>
        <taxon>Flavobacterium</taxon>
    </lineage>
</organism>
<gene>
    <name evidence="1" type="ORF">HKT18_12940</name>
</gene>
<dbReference type="AlphaFoldDB" id="A0A7Y3RAT4"/>
<comment type="caution">
    <text evidence="1">The sequence shown here is derived from an EMBL/GenBank/DDBJ whole genome shotgun (WGS) entry which is preliminary data.</text>
</comment>
<keyword evidence="2" id="KW-1185">Reference proteome</keyword>
<dbReference type="EMBL" id="JABEVX010000010">
    <property type="protein sequence ID" value="NNT73124.1"/>
    <property type="molecule type" value="Genomic_DNA"/>
</dbReference>
<accession>A0A7Y3RAT4</accession>
<evidence type="ECO:0000313" key="2">
    <source>
        <dbReference type="Proteomes" id="UP000536509"/>
    </source>
</evidence>
<name>A0A7Y3RAT4_9FLAO</name>
<evidence type="ECO:0000313" key="1">
    <source>
        <dbReference type="EMBL" id="NNT73124.1"/>
    </source>
</evidence>
<sequence>MEKKRAYLRNELNLTQEEMAMILKTKRLQLALYELESRELPSIASKRLTAIEFFMATAKAPEAKDFPKLEEEKEKFLAKALDDCKYYQLGIIRKLPNMEEACQTALKLLQLIDYLKEQVNEEALHPGAIVILKEKVQKSLDKNGPKELMKLNLQLQVLQAEEALLKSLIEGSGVEKQL</sequence>
<reference evidence="1 2" key="1">
    <citation type="submission" date="2020-05" db="EMBL/GenBank/DDBJ databases">
        <title>Draft genome of Flavobacterium sp. IMCC34852.</title>
        <authorList>
            <person name="Song J."/>
            <person name="Cho J.-C."/>
        </authorList>
    </citation>
    <scope>NUCLEOTIDE SEQUENCE [LARGE SCALE GENOMIC DNA]</scope>
    <source>
        <strain evidence="1 2">IMCC34852</strain>
    </source>
</reference>
<proteinExistence type="predicted"/>
<dbReference type="Proteomes" id="UP000536509">
    <property type="component" value="Unassembled WGS sequence"/>
</dbReference>
<dbReference type="RefSeq" id="WP_171223286.1">
    <property type="nucleotide sequence ID" value="NZ_CP121446.1"/>
</dbReference>
<protein>
    <submittedName>
        <fullName evidence="1">Uncharacterized protein</fullName>
    </submittedName>
</protein>